<dbReference type="GO" id="GO:0004803">
    <property type="term" value="F:transposase activity"/>
    <property type="evidence" value="ECO:0007669"/>
    <property type="project" value="InterPro"/>
</dbReference>
<dbReference type="GO" id="GO:0006313">
    <property type="term" value="P:DNA transposition"/>
    <property type="evidence" value="ECO:0007669"/>
    <property type="project" value="InterPro"/>
</dbReference>
<sequence>AALQRPLGVEVPSTRHRRRRVAVLEGFSLHANTAVHGHDRAGLGRLCRYGARGPVSEARLEKLDDGRYRYSPKKGAAFTVTAAVLVKRLVALLPPPNRHLTSFHGVFAPNARLRPLALARPPPEAPEPPRTQAPSAPSTRRQRIDWATLHRRSFGTEVLRCPCGGTRTVNALHATRKAAEERLAQLGIRPPSLLLPPPTAPPQLALGV</sequence>
<organism evidence="3 4">
    <name type="scientific">Archangium gephyra</name>
    <dbReference type="NCBI Taxonomy" id="48"/>
    <lineage>
        <taxon>Bacteria</taxon>
        <taxon>Pseudomonadati</taxon>
        <taxon>Myxococcota</taxon>
        <taxon>Myxococcia</taxon>
        <taxon>Myxococcales</taxon>
        <taxon>Cystobacterineae</taxon>
        <taxon>Archangiaceae</taxon>
        <taxon>Archangium</taxon>
    </lineage>
</organism>
<protein>
    <recommendedName>
        <fullName evidence="2">Transposase IS801/IS1294 domain-containing protein</fullName>
    </recommendedName>
</protein>
<name>A0A2W5V1C8_9BACT</name>
<feature type="region of interest" description="Disordered" evidence="1">
    <location>
        <begin position="118"/>
        <end position="142"/>
    </location>
</feature>
<dbReference type="Proteomes" id="UP000249061">
    <property type="component" value="Unassembled WGS sequence"/>
</dbReference>
<accession>A0A2W5V1C8</accession>
<reference evidence="3 4" key="1">
    <citation type="submission" date="2017-08" db="EMBL/GenBank/DDBJ databases">
        <title>Infants hospitalized years apart are colonized by the same room-sourced microbial strains.</title>
        <authorList>
            <person name="Brooks B."/>
            <person name="Olm M.R."/>
            <person name="Firek B.A."/>
            <person name="Baker R."/>
            <person name="Thomas B.C."/>
            <person name="Morowitz M.J."/>
            <person name="Banfield J.F."/>
        </authorList>
    </citation>
    <scope>NUCLEOTIDE SEQUENCE [LARGE SCALE GENOMIC DNA]</scope>
    <source>
        <strain evidence="3">S2_003_000_R2_14</strain>
    </source>
</reference>
<feature type="domain" description="Transposase IS801/IS1294" evidence="2">
    <location>
        <begin position="24"/>
        <end position="110"/>
    </location>
</feature>
<dbReference type="InterPro" id="IPR007069">
    <property type="entry name" value="Transposase_32"/>
</dbReference>
<comment type="caution">
    <text evidence="3">The sequence shown here is derived from an EMBL/GenBank/DDBJ whole genome shotgun (WGS) entry which is preliminary data.</text>
</comment>
<feature type="compositionally biased region" description="Pro residues" evidence="1">
    <location>
        <begin position="120"/>
        <end position="131"/>
    </location>
</feature>
<proteinExistence type="predicted"/>
<dbReference type="GO" id="GO:0003677">
    <property type="term" value="F:DNA binding"/>
    <property type="evidence" value="ECO:0007669"/>
    <property type="project" value="InterPro"/>
</dbReference>
<feature type="non-terminal residue" evidence="3">
    <location>
        <position position="1"/>
    </location>
</feature>
<evidence type="ECO:0000313" key="3">
    <source>
        <dbReference type="EMBL" id="PZR03761.1"/>
    </source>
</evidence>
<gene>
    <name evidence="3" type="ORF">DI536_35480</name>
</gene>
<evidence type="ECO:0000313" key="4">
    <source>
        <dbReference type="Proteomes" id="UP000249061"/>
    </source>
</evidence>
<evidence type="ECO:0000259" key="2">
    <source>
        <dbReference type="Pfam" id="PF04986"/>
    </source>
</evidence>
<evidence type="ECO:0000256" key="1">
    <source>
        <dbReference type="SAM" id="MobiDB-lite"/>
    </source>
</evidence>
<dbReference type="AlphaFoldDB" id="A0A2W5V1C8"/>
<dbReference type="Pfam" id="PF04986">
    <property type="entry name" value="Y2_Tnp"/>
    <property type="match status" value="1"/>
</dbReference>
<dbReference type="EMBL" id="QFQP01000073">
    <property type="protein sequence ID" value="PZR03761.1"/>
    <property type="molecule type" value="Genomic_DNA"/>
</dbReference>